<protein>
    <recommendedName>
        <fullName evidence="3">Lipoprotein</fullName>
    </recommendedName>
</protein>
<gene>
    <name evidence="1" type="ORF">B9N65_08565</name>
</gene>
<comment type="caution">
    <text evidence="1">The sequence shown here is derived from an EMBL/GenBank/DDBJ whole genome shotgun (WGS) entry which is preliminary data.</text>
</comment>
<name>A0A1Y5MFI2_9BACT</name>
<dbReference type="RefSeq" id="WP_087583592.1">
    <property type="nucleotide sequence ID" value="NZ_NDYN01000008.1"/>
</dbReference>
<proteinExistence type="predicted"/>
<accession>A0A1Y5MFI2</accession>
<evidence type="ECO:0000313" key="1">
    <source>
        <dbReference type="EMBL" id="OUT07007.1"/>
    </source>
</evidence>
<dbReference type="PROSITE" id="PS51257">
    <property type="entry name" value="PROKAR_LIPOPROTEIN"/>
    <property type="match status" value="1"/>
</dbReference>
<reference evidence="1 2" key="1">
    <citation type="submission" date="2017-04" db="EMBL/GenBank/DDBJ databases">
        <title>Complete genome of Campylobacter concisus ATCC 33237T and draft genomes for an additional eight well characterized C. concisus strains.</title>
        <authorList>
            <person name="Cornelius A.J."/>
            <person name="Miller W.G."/>
            <person name="Lastovica A.J."/>
            <person name="On S.L."/>
            <person name="French N.P."/>
            <person name="Vandenberg O."/>
            <person name="Biggs P.J."/>
        </authorList>
    </citation>
    <scope>NUCLEOTIDE SEQUENCE [LARGE SCALE GENOMIC DNA]</scope>
    <source>
        <strain evidence="1 2">CCUG 19995</strain>
    </source>
</reference>
<organism evidence="1 2">
    <name type="scientific">Campylobacter concisus</name>
    <dbReference type="NCBI Taxonomy" id="199"/>
    <lineage>
        <taxon>Bacteria</taxon>
        <taxon>Pseudomonadati</taxon>
        <taxon>Campylobacterota</taxon>
        <taxon>Epsilonproteobacteria</taxon>
        <taxon>Campylobacterales</taxon>
        <taxon>Campylobacteraceae</taxon>
        <taxon>Campylobacter</taxon>
    </lineage>
</organism>
<dbReference type="Proteomes" id="UP000196317">
    <property type="component" value="Unassembled WGS sequence"/>
</dbReference>
<dbReference type="EMBL" id="NDYN01000008">
    <property type="protein sequence ID" value="OUT07007.1"/>
    <property type="molecule type" value="Genomic_DNA"/>
</dbReference>
<evidence type="ECO:0008006" key="3">
    <source>
        <dbReference type="Google" id="ProtNLM"/>
    </source>
</evidence>
<sequence>MKTKSLYLIMVSAIFSGCTLPDLPSLQTPTNGSQGATIITPSVQDNVSKAKVAREYQAKFDSAKPRMQEFLANMACYKANKNDKFMEGGTRAPALRKDESLLRTFKYTYADCVNILRIENIKFIAKNAFSFDVTFITPDSEEVAKFDDIIFTQHPSGEWLVRW</sequence>
<evidence type="ECO:0000313" key="2">
    <source>
        <dbReference type="Proteomes" id="UP000196317"/>
    </source>
</evidence>
<dbReference type="AlphaFoldDB" id="A0A1Y5MFI2"/>